<dbReference type="InterPro" id="IPR007053">
    <property type="entry name" value="LRAT_dom"/>
</dbReference>
<keyword evidence="4" id="KW-0443">Lipid metabolism</keyword>
<dbReference type="Pfam" id="PF04970">
    <property type="entry name" value="LRAT"/>
    <property type="match status" value="1"/>
</dbReference>
<accession>A0A8T2M0S8</accession>
<dbReference type="GO" id="GO:0070292">
    <property type="term" value="P:N-acylphosphatidylethanolamine metabolic process"/>
    <property type="evidence" value="ECO:0007669"/>
    <property type="project" value="TreeGrafter"/>
</dbReference>
<keyword evidence="5" id="KW-0472">Membrane</keyword>
<evidence type="ECO:0000313" key="8">
    <source>
        <dbReference type="Proteomes" id="UP000752171"/>
    </source>
</evidence>
<dbReference type="Proteomes" id="UP000752171">
    <property type="component" value="Unassembled WGS sequence"/>
</dbReference>
<evidence type="ECO:0000256" key="3">
    <source>
        <dbReference type="ARBA" id="ARBA00022801"/>
    </source>
</evidence>
<evidence type="ECO:0000256" key="4">
    <source>
        <dbReference type="ARBA" id="ARBA00023098"/>
    </source>
</evidence>
<organism evidence="7 8">
    <name type="scientific">Astyanax mexicanus</name>
    <name type="common">Blind cave fish</name>
    <name type="synonym">Astyanax fasciatus mexicanus</name>
    <dbReference type="NCBI Taxonomy" id="7994"/>
    <lineage>
        <taxon>Eukaryota</taxon>
        <taxon>Metazoa</taxon>
        <taxon>Chordata</taxon>
        <taxon>Craniata</taxon>
        <taxon>Vertebrata</taxon>
        <taxon>Euteleostomi</taxon>
        <taxon>Actinopterygii</taxon>
        <taxon>Neopterygii</taxon>
        <taxon>Teleostei</taxon>
        <taxon>Ostariophysi</taxon>
        <taxon>Characiformes</taxon>
        <taxon>Characoidei</taxon>
        <taxon>Acestrorhamphidae</taxon>
        <taxon>Acestrorhamphinae</taxon>
        <taxon>Astyanax</taxon>
    </lineage>
</organism>
<evidence type="ECO:0000256" key="5">
    <source>
        <dbReference type="SAM" id="Phobius"/>
    </source>
</evidence>
<dbReference type="GO" id="GO:0008970">
    <property type="term" value="F:phospholipase A1 activity"/>
    <property type="evidence" value="ECO:0007669"/>
    <property type="project" value="TreeGrafter"/>
</dbReference>
<proteinExistence type="inferred from homology"/>
<dbReference type="PANTHER" id="PTHR13943">
    <property type="entry name" value="HRAS-LIKE SUPPRESSOR - RELATED"/>
    <property type="match status" value="1"/>
</dbReference>
<evidence type="ECO:0000256" key="1">
    <source>
        <dbReference type="ARBA" id="ARBA00007824"/>
    </source>
</evidence>
<dbReference type="GO" id="GO:0016410">
    <property type="term" value="F:N-acyltransferase activity"/>
    <property type="evidence" value="ECO:0007669"/>
    <property type="project" value="TreeGrafter"/>
</dbReference>
<dbReference type="PANTHER" id="PTHR13943:SF31">
    <property type="entry name" value="PHOSPHOLIPASE A AND ACYLTRANSFERASE 3"/>
    <property type="match status" value="1"/>
</dbReference>
<dbReference type="PROSITE" id="PS51934">
    <property type="entry name" value="LRAT"/>
    <property type="match status" value="1"/>
</dbReference>
<dbReference type="EMBL" id="JAICCE010000007">
    <property type="protein sequence ID" value="KAG9275186.1"/>
    <property type="molecule type" value="Genomic_DNA"/>
</dbReference>
<evidence type="ECO:0000256" key="2">
    <source>
        <dbReference type="ARBA" id="ARBA00022679"/>
    </source>
</evidence>
<dbReference type="InterPro" id="IPR051496">
    <property type="entry name" value="H-rev107_PLA/AT"/>
</dbReference>
<sequence length="211" mass="23239">MRFVGRVLLHTDLRQSKITFTDPESGQQQKVVPYKVQSGHTSCQVKNATKEVGDLIEVFRPGYQHWAIYVGDGYVIHLAPPSETAGAGSSSLMSVLYDSALVKKERLSDVVGNDVYRVNNLLDDEYEPRDTNLLLKKAHSLVGQTLPFSVFSRNCEHFVTDLRYGKSTSSQVTTAVIGGLAVLGVGLLALTTGLFSKSEKRSKTNSVHFFD</sequence>
<dbReference type="GO" id="GO:0004623">
    <property type="term" value="F:phospholipase A2 activity"/>
    <property type="evidence" value="ECO:0007669"/>
    <property type="project" value="TreeGrafter"/>
</dbReference>
<comment type="similarity">
    <text evidence="1">Belongs to the H-rev107 family.</text>
</comment>
<name>A0A8T2M0S8_ASTMX</name>
<dbReference type="AlphaFoldDB" id="A0A8T2M0S8"/>
<dbReference type="GO" id="GO:0005737">
    <property type="term" value="C:cytoplasm"/>
    <property type="evidence" value="ECO:0007669"/>
    <property type="project" value="TreeGrafter"/>
</dbReference>
<feature type="transmembrane region" description="Helical" evidence="5">
    <location>
        <begin position="175"/>
        <end position="195"/>
    </location>
</feature>
<evidence type="ECO:0000259" key="6">
    <source>
        <dbReference type="PROSITE" id="PS51934"/>
    </source>
</evidence>
<gene>
    <name evidence="7" type="primary">PLAAT4</name>
    <name evidence="7" type="ORF">AMEX_G9671</name>
</gene>
<dbReference type="Gene3D" id="3.90.1720.10">
    <property type="entry name" value="endopeptidase domain like (from Nostoc punctiforme)"/>
    <property type="match status" value="1"/>
</dbReference>
<keyword evidence="3" id="KW-0378">Hydrolase</keyword>
<comment type="caution">
    <text evidence="7">The sequence shown here is derived from an EMBL/GenBank/DDBJ whole genome shotgun (WGS) entry which is preliminary data.</text>
</comment>
<reference evidence="7 8" key="1">
    <citation type="submission" date="2021-07" db="EMBL/GenBank/DDBJ databases">
        <authorList>
            <person name="Imarazene B."/>
            <person name="Zahm M."/>
            <person name="Klopp C."/>
            <person name="Cabau C."/>
            <person name="Beille S."/>
            <person name="Jouanno E."/>
            <person name="Castinel A."/>
            <person name="Lluch J."/>
            <person name="Gil L."/>
            <person name="Kuchtly C."/>
            <person name="Lopez Roques C."/>
            <person name="Donnadieu C."/>
            <person name="Parrinello H."/>
            <person name="Journot L."/>
            <person name="Du K."/>
            <person name="Schartl M."/>
            <person name="Retaux S."/>
            <person name="Guiguen Y."/>
        </authorList>
    </citation>
    <scope>NUCLEOTIDE SEQUENCE [LARGE SCALE GENOMIC DNA]</scope>
    <source>
        <strain evidence="7">Pach_M1</strain>
        <tissue evidence="7">Testis</tissue>
    </source>
</reference>
<evidence type="ECO:0000313" key="7">
    <source>
        <dbReference type="EMBL" id="KAG9275186.1"/>
    </source>
</evidence>
<protein>
    <submittedName>
        <fullName evidence="7">Retinoic acid receptor responder protein 3-like</fullName>
    </submittedName>
</protein>
<keyword evidence="5" id="KW-0812">Transmembrane</keyword>
<keyword evidence="5" id="KW-1133">Transmembrane helix</keyword>
<feature type="domain" description="LRAT" evidence="6">
    <location>
        <begin position="55"/>
        <end position="171"/>
    </location>
</feature>
<keyword evidence="7" id="KW-0675">Receptor</keyword>
<keyword evidence="2" id="KW-0808">Transferase</keyword>